<dbReference type="EMBL" id="CP013235">
    <property type="protein sequence ID" value="AMP08581.1"/>
    <property type="molecule type" value="Genomic_DNA"/>
</dbReference>
<keyword evidence="2" id="KW-0813">Transport</keyword>
<dbReference type="PROSITE" id="PS50893">
    <property type="entry name" value="ABC_TRANSPORTER_2"/>
    <property type="match status" value="1"/>
</dbReference>
<evidence type="ECO:0000256" key="5">
    <source>
        <dbReference type="ARBA" id="ARBA00022840"/>
    </source>
</evidence>
<dbReference type="Gene3D" id="2.70.50.60">
    <property type="entry name" value="abc- transporter (atp binding component) like domain"/>
    <property type="match status" value="1"/>
</dbReference>
<dbReference type="Pfam" id="PF00005">
    <property type="entry name" value="ABC_tran"/>
    <property type="match status" value="1"/>
</dbReference>
<dbReference type="InterPro" id="IPR029439">
    <property type="entry name" value="Wzt_C"/>
</dbReference>
<dbReference type="Proteomes" id="UP000071778">
    <property type="component" value="Chromosome"/>
</dbReference>
<dbReference type="Pfam" id="PF14524">
    <property type="entry name" value="Wzt_C"/>
    <property type="match status" value="1"/>
</dbReference>
<dbReference type="PANTHER" id="PTHR46743">
    <property type="entry name" value="TEICHOIC ACIDS EXPORT ATP-BINDING PROTEIN TAGH"/>
    <property type="match status" value="1"/>
</dbReference>
<dbReference type="InterPro" id="IPR003593">
    <property type="entry name" value="AAA+_ATPase"/>
</dbReference>
<dbReference type="GO" id="GO:0016887">
    <property type="term" value="F:ATP hydrolysis activity"/>
    <property type="evidence" value="ECO:0007669"/>
    <property type="project" value="InterPro"/>
</dbReference>
<gene>
    <name evidence="7" type="ORF">CAter282_0778</name>
</gene>
<sequence length="474" mass="52077">MSSNELGMPVVQTTGDSESKQAELVAIRVNSLSKCYQIYDNPRDRLKQFVVPRLQRLARKSSKHYFREFWALKDVSFEIKKGESVGIIGRNGSGKSTMLQIICGTLHPSAGDIEVNGRVAALLELGSGFNPEFTGRENVYMNAGVLGLTLQQTKDRFAEIEAFADIGDFIDQPVKTYSSGMMVRLAFAVIAHVDADILVIDEALAVGDAFFTQKCMRFLRHFMKTGTVLFVSHDTGAIKNLCNRAIWIEKGKVLQEGSPKDVCESYLEAFYEAQQGKSSTTKLKILKKHDGVRVQKDQRMAFINASNLRNDLQIFKFDPESASFGDGGAQITAVEFLDSDGSSLSWVVGGELVTLVVQATVNQPLEGPIIGFTVKDRLGQALFGENTYLTNMDNPLSGSIGDEVQAEFTFLMPILPPGDYSVNVAIASGTQVQHIQHHWISDAVMFKSQSSSSSTGLIGIPMHQIKLDVARNLT</sequence>
<keyword evidence="4" id="KW-0547">Nucleotide-binding</keyword>
<dbReference type="PROSITE" id="PS00211">
    <property type="entry name" value="ABC_TRANSPORTER_1"/>
    <property type="match status" value="1"/>
</dbReference>
<dbReference type="CDD" id="cd03220">
    <property type="entry name" value="ABC_KpsT_Wzt"/>
    <property type="match status" value="1"/>
</dbReference>
<evidence type="ECO:0000256" key="4">
    <source>
        <dbReference type="ARBA" id="ARBA00022741"/>
    </source>
</evidence>
<proteinExistence type="inferred from homology"/>
<dbReference type="InterPro" id="IPR017871">
    <property type="entry name" value="ABC_transporter-like_CS"/>
</dbReference>
<keyword evidence="5" id="KW-0067">ATP-binding</keyword>
<accession>A0A127PMN4</accession>
<keyword evidence="8" id="KW-1185">Reference proteome</keyword>
<dbReference type="PATRIC" id="fig|279058.17.peg.848"/>
<dbReference type="InterPro" id="IPR050683">
    <property type="entry name" value="Bact_Polysacc_Export_ATP-bd"/>
</dbReference>
<evidence type="ECO:0000313" key="7">
    <source>
        <dbReference type="EMBL" id="AMP08581.1"/>
    </source>
</evidence>
<dbReference type="CDD" id="cd10147">
    <property type="entry name" value="Wzt_C-like"/>
    <property type="match status" value="1"/>
</dbReference>
<dbReference type="GO" id="GO:0016020">
    <property type="term" value="C:membrane"/>
    <property type="evidence" value="ECO:0007669"/>
    <property type="project" value="InterPro"/>
</dbReference>
<dbReference type="GO" id="GO:0140359">
    <property type="term" value="F:ABC-type transporter activity"/>
    <property type="evidence" value="ECO:0007669"/>
    <property type="project" value="InterPro"/>
</dbReference>
<dbReference type="InterPro" id="IPR003439">
    <property type="entry name" value="ABC_transporter-like_ATP-bd"/>
</dbReference>
<dbReference type="InterPro" id="IPR027417">
    <property type="entry name" value="P-loop_NTPase"/>
</dbReference>
<dbReference type="SUPFAM" id="SSF52540">
    <property type="entry name" value="P-loop containing nucleoside triphosphate hydrolases"/>
    <property type="match status" value="1"/>
</dbReference>
<dbReference type="SMART" id="SM00382">
    <property type="entry name" value="AAA"/>
    <property type="match status" value="1"/>
</dbReference>
<evidence type="ECO:0000256" key="1">
    <source>
        <dbReference type="ARBA" id="ARBA00005417"/>
    </source>
</evidence>
<dbReference type="PANTHER" id="PTHR46743:SF2">
    <property type="entry name" value="TEICHOIC ACIDS EXPORT ATP-BINDING PROTEIN TAGH"/>
    <property type="match status" value="1"/>
</dbReference>
<dbReference type="AlphaFoldDB" id="A0A127PMN4"/>
<evidence type="ECO:0000256" key="2">
    <source>
        <dbReference type="ARBA" id="ARBA00022448"/>
    </source>
</evidence>
<dbReference type="GO" id="GO:0005524">
    <property type="term" value="F:ATP binding"/>
    <property type="evidence" value="ECO:0007669"/>
    <property type="project" value="UniProtKB-KW"/>
</dbReference>
<organism evidence="7 8">
    <name type="scientific">Collimonas arenae</name>
    <dbReference type="NCBI Taxonomy" id="279058"/>
    <lineage>
        <taxon>Bacteria</taxon>
        <taxon>Pseudomonadati</taxon>
        <taxon>Pseudomonadota</taxon>
        <taxon>Betaproteobacteria</taxon>
        <taxon>Burkholderiales</taxon>
        <taxon>Oxalobacteraceae</taxon>
        <taxon>Collimonas</taxon>
    </lineage>
</organism>
<reference evidence="7 8" key="1">
    <citation type="submission" date="2015-11" db="EMBL/GenBank/DDBJ databases">
        <title>Exploring the genomic traits of fungus-feeding bacterial genus Collimonas.</title>
        <authorList>
            <person name="Song C."/>
            <person name="Schmidt R."/>
            <person name="de Jager V."/>
            <person name="Krzyzanowska D."/>
            <person name="Jongedijk E."/>
            <person name="Cankar K."/>
            <person name="Beekwilder J."/>
            <person name="van Veen A."/>
            <person name="de Boer W."/>
            <person name="van Veen J.A."/>
            <person name="Garbeva P."/>
        </authorList>
    </citation>
    <scope>NUCLEOTIDE SEQUENCE [LARGE SCALE GENOMIC DNA]</scope>
    <source>
        <strain evidence="7 8">Ter282</strain>
    </source>
</reference>
<dbReference type="InterPro" id="IPR015860">
    <property type="entry name" value="ABC_transpr_TagH-like"/>
</dbReference>
<evidence type="ECO:0000313" key="8">
    <source>
        <dbReference type="Proteomes" id="UP000071778"/>
    </source>
</evidence>
<feature type="domain" description="ABC transporter" evidence="6">
    <location>
        <begin position="52"/>
        <end position="275"/>
    </location>
</feature>
<comment type="similarity">
    <text evidence="1">Belongs to the ABC transporter superfamily.</text>
</comment>
<evidence type="ECO:0000259" key="6">
    <source>
        <dbReference type="PROSITE" id="PS50893"/>
    </source>
</evidence>
<keyword evidence="3" id="KW-1003">Cell membrane</keyword>
<evidence type="ECO:0000256" key="3">
    <source>
        <dbReference type="ARBA" id="ARBA00022475"/>
    </source>
</evidence>
<dbReference type="Gene3D" id="3.40.50.300">
    <property type="entry name" value="P-loop containing nucleotide triphosphate hydrolases"/>
    <property type="match status" value="1"/>
</dbReference>
<protein>
    <submittedName>
        <fullName evidence="7">ABC transporter family protein</fullName>
    </submittedName>
</protein>
<name>A0A127PMN4_9BURK</name>
<keyword evidence="3" id="KW-0472">Membrane</keyword>